<dbReference type="AlphaFoldDB" id="A0ABD5S6Q2"/>
<organism evidence="1 2">
    <name type="scientific">Halorubrum tibetense</name>
    <dbReference type="NCBI Taxonomy" id="175631"/>
    <lineage>
        <taxon>Archaea</taxon>
        <taxon>Methanobacteriati</taxon>
        <taxon>Methanobacteriota</taxon>
        <taxon>Stenosarchaea group</taxon>
        <taxon>Halobacteria</taxon>
        <taxon>Halobacteriales</taxon>
        <taxon>Haloferacaceae</taxon>
        <taxon>Halorubrum</taxon>
    </lineage>
</organism>
<name>A0ABD5S6Q2_9EURY</name>
<protein>
    <submittedName>
        <fullName evidence="1">Uncharacterized protein</fullName>
    </submittedName>
</protein>
<accession>A0ABD5S6Q2</accession>
<dbReference type="Proteomes" id="UP001596442">
    <property type="component" value="Unassembled WGS sequence"/>
</dbReference>
<dbReference type="EMBL" id="JBHSWW010000010">
    <property type="protein sequence ID" value="MFC6752197.1"/>
    <property type="molecule type" value="Genomic_DNA"/>
</dbReference>
<dbReference type="RefSeq" id="WP_379778607.1">
    <property type="nucleotide sequence ID" value="NZ_JBHSWW010000010.1"/>
</dbReference>
<comment type="caution">
    <text evidence="1">The sequence shown here is derived from an EMBL/GenBank/DDBJ whole genome shotgun (WGS) entry which is preliminary data.</text>
</comment>
<evidence type="ECO:0000313" key="1">
    <source>
        <dbReference type="EMBL" id="MFC6752197.1"/>
    </source>
</evidence>
<sequence>MRERQAKAINAPYVWVARLTGSVSDYTGFCSRQTARRWVEERIETDSENAGWTVGESVDTYHVPDRPEAGRVELVVVSDATAIIHEDM</sequence>
<gene>
    <name evidence="1" type="ORF">ACFQEU_01740</name>
</gene>
<proteinExistence type="predicted"/>
<reference evidence="1 2" key="1">
    <citation type="journal article" date="2019" name="Int. J. Syst. Evol. Microbiol.">
        <title>The Global Catalogue of Microorganisms (GCM) 10K type strain sequencing project: providing services to taxonomists for standard genome sequencing and annotation.</title>
        <authorList>
            <consortium name="The Broad Institute Genomics Platform"/>
            <consortium name="The Broad Institute Genome Sequencing Center for Infectious Disease"/>
            <person name="Wu L."/>
            <person name="Ma J."/>
        </authorList>
    </citation>
    <scope>NUCLEOTIDE SEQUENCE [LARGE SCALE GENOMIC DNA]</scope>
    <source>
        <strain evidence="1 2">CGMCC 1.3239</strain>
    </source>
</reference>
<keyword evidence="2" id="KW-1185">Reference proteome</keyword>
<evidence type="ECO:0000313" key="2">
    <source>
        <dbReference type="Proteomes" id="UP001596442"/>
    </source>
</evidence>